<gene>
    <name evidence="2" type="ORF">TEA_007207</name>
</gene>
<dbReference type="EMBL" id="SDRB02002394">
    <property type="protein sequence ID" value="THG19482.1"/>
    <property type="molecule type" value="Genomic_DNA"/>
</dbReference>
<dbReference type="STRING" id="542762.A0A4S4ESL9"/>
<comment type="caution">
    <text evidence="2">The sequence shown here is derived from an EMBL/GenBank/DDBJ whole genome shotgun (WGS) entry which is preliminary data.</text>
</comment>
<proteinExistence type="predicted"/>
<dbReference type="AlphaFoldDB" id="A0A4S4ESL9"/>
<evidence type="ECO:0000313" key="2">
    <source>
        <dbReference type="EMBL" id="THG19482.1"/>
    </source>
</evidence>
<protein>
    <submittedName>
        <fullName evidence="2">Uncharacterized protein</fullName>
    </submittedName>
</protein>
<evidence type="ECO:0000256" key="1">
    <source>
        <dbReference type="SAM" id="MobiDB-lite"/>
    </source>
</evidence>
<sequence length="208" mass="23945">MSMMRSDRKPPLPRSPLRLHPRRVLRSTENTIQTPLGSLRKTQLLNRSLYTKESEIRPEYNSISVELQALTKMVQDEFENPGSINVGFGNSISATSSSVFERGRFYEEYSARRNERLKRKKGETGDEKKKKTVYDLGVKVESAKKRDVKGLRKSVLSTPMATMDRRENQRYFLRSSIKENKKPPLPVNSQKSELGGDRKIVARRVLKS</sequence>
<dbReference type="PANTHER" id="PTHR37259">
    <property type="entry name" value="OS07G0474300 PROTEIN"/>
    <property type="match status" value="1"/>
</dbReference>
<keyword evidence="3" id="KW-1185">Reference proteome</keyword>
<feature type="compositionally biased region" description="Basic and acidic residues" evidence="1">
    <location>
        <begin position="1"/>
        <end position="10"/>
    </location>
</feature>
<feature type="region of interest" description="Disordered" evidence="1">
    <location>
        <begin position="174"/>
        <end position="196"/>
    </location>
</feature>
<evidence type="ECO:0000313" key="3">
    <source>
        <dbReference type="Proteomes" id="UP000306102"/>
    </source>
</evidence>
<accession>A0A4S4ESL9</accession>
<organism evidence="2 3">
    <name type="scientific">Camellia sinensis var. sinensis</name>
    <name type="common">China tea</name>
    <dbReference type="NCBI Taxonomy" id="542762"/>
    <lineage>
        <taxon>Eukaryota</taxon>
        <taxon>Viridiplantae</taxon>
        <taxon>Streptophyta</taxon>
        <taxon>Embryophyta</taxon>
        <taxon>Tracheophyta</taxon>
        <taxon>Spermatophyta</taxon>
        <taxon>Magnoliopsida</taxon>
        <taxon>eudicotyledons</taxon>
        <taxon>Gunneridae</taxon>
        <taxon>Pentapetalae</taxon>
        <taxon>asterids</taxon>
        <taxon>Ericales</taxon>
        <taxon>Theaceae</taxon>
        <taxon>Camellia</taxon>
    </lineage>
</organism>
<dbReference type="PANTHER" id="PTHR37259:SF2">
    <property type="entry name" value="OS07G0474300 PROTEIN"/>
    <property type="match status" value="1"/>
</dbReference>
<reference evidence="2 3" key="1">
    <citation type="journal article" date="2018" name="Proc. Natl. Acad. Sci. U.S.A.">
        <title>Draft genome sequence of Camellia sinensis var. sinensis provides insights into the evolution of the tea genome and tea quality.</title>
        <authorList>
            <person name="Wei C."/>
            <person name="Yang H."/>
            <person name="Wang S."/>
            <person name="Zhao J."/>
            <person name="Liu C."/>
            <person name="Gao L."/>
            <person name="Xia E."/>
            <person name="Lu Y."/>
            <person name="Tai Y."/>
            <person name="She G."/>
            <person name="Sun J."/>
            <person name="Cao H."/>
            <person name="Tong W."/>
            <person name="Gao Q."/>
            <person name="Li Y."/>
            <person name="Deng W."/>
            <person name="Jiang X."/>
            <person name="Wang W."/>
            <person name="Chen Q."/>
            <person name="Zhang S."/>
            <person name="Li H."/>
            <person name="Wu J."/>
            <person name="Wang P."/>
            <person name="Li P."/>
            <person name="Shi C."/>
            <person name="Zheng F."/>
            <person name="Jian J."/>
            <person name="Huang B."/>
            <person name="Shan D."/>
            <person name="Shi M."/>
            <person name="Fang C."/>
            <person name="Yue Y."/>
            <person name="Li F."/>
            <person name="Li D."/>
            <person name="Wei S."/>
            <person name="Han B."/>
            <person name="Jiang C."/>
            <person name="Yin Y."/>
            <person name="Xia T."/>
            <person name="Zhang Z."/>
            <person name="Bennetzen J.L."/>
            <person name="Zhao S."/>
            <person name="Wan X."/>
        </authorList>
    </citation>
    <scope>NUCLEOTIDE SEQUENCE [LARGE SCALE GENOMIC DNA]</scope>
    <source>
        <strain evidence="3">cv. Shuchazao</strain>
        <tissue evidence="2">Leaf</tissue>
    </source>
</reference>
<name>A0A4S4ESL9_CAMSN</name>
<feature type="region of interest" description="Disordered" evidence="1">
    <location>
        <begin position="1"/>
        <end position="21"/>
    </location>
</feature>
<dbReference type="Proteomes" id="UP000306102">
    <property type="component" value="Unassembled WGS sequence"/>
</dbReference>